<proteinExistence type="predicted"/>
<evidence type="ECO:0000313" key="4">
    <source>
        <dbReference type="RefSeq" id="XP_035459371.2"/>
    </source>
</evidence>
<name>A0A9R0DL94_SPOFR</name>
<organism evidence="3 4">
    <name type="scientific">Spodoptera frugiperda</name>
    <name type="common">Fall armyworm</name>
    <dbReference type="NCBI Taxonomy" id="7108"/>
    <lineage>
        <taxon>Eukaryota</taxon>
        <taxon>Metazoa</taxon>
        <taxon>Ecdysozoa</taxon>
        <taxon>Arthropoda</taxon>
        <taxon>Hexapoda</taxon>
        <taxon>Insecta</taxon>
        <taxon>Pterygota</taxon>
        <taxon>Neoptera</taxon>
        <taxon>Endopterygota</taxon>
        <taxon>Lepidoptera</taxon>
        <taxon>Glossata</taxon>
        <taxon>Ditrysia</taxon>
        <taxon>Noctuoidea</taxon>
        <taxon>Noctuidae</taxon>
        <taxon>Amphipyrinae</taxon>
        <taxon>Spodoptera</taxon>
    </lineage>
</organism>
<feature type="region of interest" description="Disordered" evidence="1">
    <location>
        <begin position="79"/>
        <end position="149"/>
    </location>
</feature>
<feature type="compositionally biased region" description="Basic and acidic residues" evidence="1">
    <location>
        <begin position="168"/>
        <end position="179"/>
    </location>
</feature>
<evidence type="ECO:0000256" key="2">
    <source>
        <dbReference type="SAM" id="SignalP"/>
    </source>
</evidence>
<evidence type="ECO:0000256" key="1">
    <source>
        <dbReference type="SAM" id="MobiDB-lite"/>
    </source>
</evidence>
<dbReference type="RefSeq" id="XP_035459371.2">
    <property type="nucleotide sequence ID" value="XM_035603478.2"/>
</dbReference>
<dbReference type="OrthoDB" id="7475376at2759"/>
<dbReference type="Proteomes" id="UP000829999">
    <property type="component" value="Chromosome 20"/>
</dbReference>
<feature type="compositionally biased region" description="Polar residues" evidence="1">
    <location>
        <begin position="86"/>
        <end position="106"/>
    </location>
</feature>
<feature type="compositionally biased region" description="Basic and acidic residues" evidence="1">
    <location>
        <begin position="124"/>
        <end position="133"/>
    </location>
</feature>
<dbReference type="GeneID" id="118282410"/>
<keyword evidence="2" id="KW-0732">Signal</keyword>
<evidence type="ECO:0000313" key="3">
    <source>
        <dbReference type="Proteomes" id="UP000829999"/>
    </source>
</evidence>
<sequence length="211" mass="23962">MLKNILILFSFCCAAVHMVPTSKPILLQLTLEQIRNTFDNIMTDDYIDTLAKQFAAKAAKYFTKEMKKQRSAIIGKIHESYGSPHVDSTSSNQENKQKTLENSQKVHATALKQGPSKQKGQLQEAKEPLKEEYESNENSPQTQDDKDKNEEDKILMDSREAFNLLREPSPDGDHLDSRSGEMLSGETRDKIPVIEVMKINGSYFRRLLGLI</sequence>
<keyword evidence="3" id="KW-1185">Reference proteome</keyword>
<gene>
    <name evidence="4" type="primary">LOC118282410</name>
</gene>
<feature type="signal peptide" evidence="2">
    <location>
        <begin position="1"/>
        <end position="18"/>
    </location>
</feature>
<reference evidence="4" key="1">
    <citation type="submission" date="2025-08" db="UniProtKB">
        <authorList>
            <consortium name="RefSeq"/>
        </authorList>
    </citation>
    <scope>IDENTIFICATION</scope>
    <source>
        <tissue evidence="4">Whole larval tissue</tissue>
    </source>
</reference>
<feature type="chain" id="PRO_5040333703" evidence="2">
    <location>
        <begin position="19"/>
        <end position="211"/>
    </location>
</feature>
<feature type="region of interest" description="Disordered" evidence="1">
    <location>
        <begin position="165"/>
        <end position="184"/>
    </location>
</feature>
<dbReference type="AlphaFoldDB" id="A0A9R0DL94"/>
<accession>A0A9R0DL94</accession>
<protein>
    <submittedName>
        <fullName evidence="4">Uncharacterized protein LOC118282410</fullName>
    </submittedName>
</protein>